<evidence type="ECO:0000256" key="1">
    <source>
        <dbReference type="SAM" id="MobiDB-lite"/>
    </source>
</evidence>
<dbReference type="OrthoDB" id="3404379at2"/>
<feature type="region of interest" description="Disordered" evidence="1">
    <location>
        <begin position="99"/>
        <end position="122"/>
    </location>
</feature>
<dbReference type="RefSeq" id="WP_006592548.1">
    <property type="nucleotide sequence ID" value="NZ_BAHD01000030.1"/>
</dbReference>
<dbReference type="AlphaFoldDB" id="K6WQB3"/>
<dbReference type="Gene3D" id="6.10.250.660">
    <property type="match status" value="1"/>
</dbReference>
<evidence type="ECO:0000313" key="2">
    <source>
        <dbReference type="EMBL" id="GAB96016.1"/>
    </source>
</evidence>
<keyword evidence="3" id="KW-1185">Reference proteome</keyword>
<protein>
    <recommendedName>
        <fullName evidence="4">Cell division protein DivIVA</fullName>
    </recommendedName>
</protein>
<gene>
    <name evidence="2" type="ORF">KILIM_030_00590</name>
</gene>
<sequence length="122" mass="13076">MIVLLVVTVILLVGLACAGFLLRDRISLHPAAPTSSMGGGLPAGPLVGDDIAGVRFDTVLRGYRMDQVDDVLARLRDELARRDADIELLRELESTALRTVPPGQAQLDDGFFGPAEPPTVDR</sequence>
<evidence type="ECO:0000313" key="3">
    <source>
        <dbReference type="Proteomes" id="UP000008366"/>
    </source>
</evidence>
<dbReference type="InterPro" id="IPR019933">
    <property type="entry name" value="DivIVA_domain"/>
</dbReference>
<comment type="caution">
    <text evidence="2">The sequence shown here is derived from an EMBL/GenBank/DDBJ whole genome shotgun (WGS) entry which is preliminary data.</text>
</comment>
<proteinExistence type="predicted"/>
<name>K6WQB3_9MICO</name>
<reference evidence="2 3" key="1">
    <citation type="submission" date="2012-08" db="EMBL/GenBank/DDBJ databases">
        <title>Whole genome shotgun sequence of Kineosphaera limosa NBRC 100340.</title>
        <authorList>
            <person name="Yoshida I."/>
            <person name="Isaki S."/>
            <person name="Hosoyama A."/>
            <person name="Tsuchikane K."/>
            <person name="Katsumata H."/>
            <person name="Ando Y."/>
            <person name="Ohji S."/>
            <person name="Hamada M."/>
            <person name="Tamura T."/>
            <person name="Yamazoe A."/>
            <person name="Yamazaki S."/>
            <person name="Fujita N."/>
        </authorList>
    </citation>
    <scope>NUCLEOTIDE SEQUENCE [LARGE SCALE GENOMIC DNA]</scope>
    <source>
        <strain evidence="2 3">NBRC 100340</strain>
    </source>
</reference>
<evidence type="ECO:0008006" key="4">
    <source>
        <dbReference type="Google" id="ProtNLM"/>
    </source>
</evidence>
<dbReference type="eggNOG" id="ENOG5033AAR">
    <property type="taxonomic scope" value="Bacteria"/>
</dbReference>
<organism evidence="2 3">
    <name type="scientific">Kineosphaera limosa NBRC 100340</name>
    <dbReference type="NCBI Taxonomy" id="1184609"/>
    <lineage>
        <taxon>Bacteria</taxon>
        <taxon>Bacillati</taxon>
        <taxon>Actinomycetota</taxon>
        <taxon>Actinomycetes</taxon>
        <taxon>Micrococcales</taxon>
        <taxon>Dermatophilaceae</taxon>
        <taxon>Kineosphaera</taxon>
    </lineage>
</organism>
<dbReference type="EMBL" id="BAHD01000030">
    <property type="protein sequence ID" value="GAB96016.1"/>
    <property type="molecule type" value="Genomic_DNA"/>
</dbReference>
<dbReference type="STRING" id="1184609.KILIM_030_00590"/>
<dbReference type="Proteomes" id="UP000008366">
    <property type="component" value="Unassembled WGS sequence"/>
</dbReference>
<accession>K6WQB3</accession>
<dbReference type="NCBIfam" id="TIGR03544">
    <property type="entry name" value="DivI1A_domain"/>
    <property type="match status" value="1"/>
</dbReference>